<reference evidence="3 4" key="1">
    <citation type="submission" date="2021-01" db="EMBL/GenBank/DDBJ databases">
        <title>Streptomyces acididurans sp. nov., isolated from a peat swamp forest soil.</title>
        <authorList>
            <person name="Chantavorakit T."/>
            <person name="Duangmal K."/>
        </authorList>
    </citation>
    <scope>NUCLEOTIDE SEQUENCE [LARGE SCALE GENOMIC DNA]</scope>
    <source>
        <strain evidence="3 4">KK5PA1</strain>
    </source>
</reference>
<dbReference type="Pfam" id="PF00881">
    <property type="entry name" value="Nitroreductase"/>
    <property type="match status" value="1"/>
</dbReference>
<evidence type="ECO:0000313" key="3">
    <source>
        <dbReference type="EMBL" id="MBM9504288.1"/>
    </source>
</evidence>
<sequence length="325" mass="35338">MTTAELDATTLEKLISAAVAAPSIHNTQPWRYRLDPDTATIEVWAAADRALPHTDPAGRALHVSVGAAVFNLRVAVAHFGWEPLVRLLPRPARPALLATVRPAGPRRDRSLRRPDLYDTVWRRHSSRFPFSADPVPADVRTELVEAATVEGARLSLPGPAETARILRLTAEAEHLSAADPGRRAEIRAWLRDAAASDGIPAAALGPRDATGRIPVRDFAAPRPVPEAAPFEARPVIGVLSTAHDTRADWLRTGLALEHVLLTATAHKVRASLLSQATEWPDLRWALRDPRGGPEHVQMLVRLGYGPDGPPTPRRPAREVLGRTNV</sequence>
<dbReference type="Gene3D" id="3.40.109.10">
    <property type="entry name" value="NADH Oxidase"/>
    <property type="match status" value="2"/>
</dbReference>
<evidence type="ECO:0000256" key="1">
    <source>
        <dbReference type="SAM" id="MobiDB-lite"/>
    </source>
</evidence>
<dbReference type="NCBIfam" id="NF047509">
    <property type="entry name" value="Rv3131_FMN_oxido"/>
    <property type="match status" value="1"/>
</dbReference>
<dbReference type="EMBL" id="JADKYB010000003">
    <property type="protein sequence ID" value="MBM9504288.1"/>
    <property type="molecule type" value="Genomic_DNA"/>
</dbReference>
<proteinExistence type="predicted"/>
<name>A0ABS2TLS2_9ACTN</name>
<dbReference type="InterPro" id="IPR000415">
    <property type="entry name" value="Nitroreductase-like"/>
</dbReference>
<feature type="compositionally biased region" description="Basic and acidic residues" evidence="1">
    <location>
        <begin position="315"/>
        <end position="325"/>
    </location>
</feature>
<dbReference type="PANTHER" id="PTHR23026">
    <property type="entry name" value="NADPH NITROREDUCTASE"/>
    <property type="match status" value="1"/>
</dbReference>
<dbReference type="InterPro" id="IPR029479">
    <property type="entry name" value="Nitroreductase"/>
</dbReference>
<dbReference type="SUPFAM" id="SSF55469">
    <property type="entry name" value="FMN-dependent nitroreductase-like"/>
    <property type="match status" value="2"/>
</dbReference>
<feature type="domain" description="Nitroreductase" evidence="2">
    <location>
        <begin position="122"/>
        <end position="304"/>
    </location>
</feature>
<accession>A0ABS2TLS2</accession>
<evidence type="ECO:0000259" key="2">
    <source>
        <dbReference type="Pfam" id="PF00881"/>
    </source>
</evidence>
<keyword evidence="4" id="KW-1185">Reference proteome</keyword>
<gene>
    <name evidence="3" type="ORF">ITX44_07020</name>
</gene>
<organism evidence="3 4">
    <name type="scientific">Actinacidiphila acididurans</name>
    <dbReference type="NCBI Taxonomy" id="2784346"/>
    <lineage>
        <taxon>Bacteria</taxon>
        <taxon>Bacillati</taxon>
        <taxon>Actinomycetota</taxon>
        <taxon>Actinomycetes</taxon>
        <taxon>Kitasatosporales</taxon>
        <taxon>Streptomycetaceae</taxon>
        <taxon>Actinacidiphila</taxon>
    </lineage>
</organism>
<evidence type="ECO:0000313" key="4">
    <source>
        <dbReference type="Proteomes" id="UP000749040"/>
    </source>
</evidence>
<dbReference type="InterPro" id="IPR050627">
    <property type="entry name" value="Nitroreductase/BluB"/>
</dbReference>
<feature type="region of interest" description="Disordered" evidence="1">
    <location>
        <begin position="302"/>
        <end position="325"/>
    </location>
</feature>
<dbReference type="Proteomes" id="UP000749040">
    <property type="component" value="Unassembled WGS sequence"/>
</dbReference>
<comment type="caution">
    <text evidence="3">The sequence shown here is derived from an EMBL/GenBank/DDBJ whole genome shotgun (WGS) entry which is preliminary data.</text>
</comment>
<dbReference type="PANTHER" id="PTHR23026:SF123">
    <property type="entry name" value="NAD(P)H NITROREDUCTASE RV3131-RELATED"/>
    <property type="match status" value="1"/>
</dbReference>
<protein>
    <submittedName>
        <fullName evidence="3">Nitroreductase family protein</fullName>
    </submittedName>
</protein>
<dbReference type="RefSeq" id="WP_205356149.1">
    <property type="nucleotide sequence ID" value="NZ_JADKYB010000003.1"/>
</dbReference>